<dbReference type="EMBL" id="CAJVPY010002824">
    <property type="protein sequence ID" value="CAG8573168.1"/>
    <property type="molecule type" value="Genomic_DNA"/>
</dbReference>
<organism evidence="1 2">
    <name type="scientific">Dentiscutata erythropus</name>
    <dbReference type="NCBI Taxonomy" id="1348616"/>
    <lineage>
        <taxon>Eukaryota</taxon>
        <taxon>Fungi</taxon>
        <taxon>Fungi incertae sedis</taxon>
        <taxon>Mucoromycota</taxon>
        <taxon>Glomeromycotina</taxon>
        <taxon>Glomeromycetes</taxon>
        <taxon>Diversisporales</taxon>
        <taxon>Gigasporaceae</taxon>
        <taxon>Dentiscutata</taxon>
    </lineage>
</organism>
<proteinExistence type="predicted"/>
<reference evidence="1" key="1">
    <citation type="submission" date="2021-06" db="EMBL/GenBank/DDBJ databases">
        <authorList>
            <person name="Kallberg Y."/>
            <person name="Tangrot J."/>
            <person name="Rosling A."/>
        </authorList>
    </citation>
    <scope>NUCLEOTIDE SEQUENCE</scope>
    <source>
        <strain evidence="1">MA453B</strain>
    </source>
</reference>
<evidence type="ECO:0000313" key="2">
    <source>
        <dbReference type="Proteomes" id="UP000789405"/>
    </source>
</evidence>
<name>A0A9N9BP50_9GLOM</name>
<evidence type="ECO:0000313" key="1">
    <source>
        <dbReference type="EMBL" id="CAG8573168.1"/>
    </source>
</evidence>
<protein>
    <submittedName>
        <fullName evidence="1">18909_t:CDS:1</fullName>
    </submittedName>
</protein>
<sequence length="57" mass="6585">MITCTTVAADNQKCILDNQELRRSIEAFRNLKLLETSNLNKKRTKKLRTSYTSPLTL</sequence>
<accession>A0A9N9BP50</accession>
<gene>
    <name evidence="1" type="ORF">DERYTH_LOCUS6310</name>
</gene>
<dbReference type="Proteomes" id="UP000789405">
    <property type="component" value="Unassembled WGS sequence"/>
</dbReference>
<dbReference type="AlphaFoldDB" id="A0A9N9BP50"/>
<keyword evidence="2" id="KW-1185">Reference proteome</keyword>
<comment type="caution">
    <text evidence="1">The sequence shown here is derived from an EMBL/GenBank/DDBJ whole genome shotgun (WGS) entry which is preliminary data.</text>
</comment>